<reference evidence="2" key="1">
    <citation type="submission" date="2022-11" db="UniProtKB">
        <authorList>
            <consortium name="WormBaseParasite"/>
        </authorList>
    </citation>
    <scope>IDENTIFICATION</scope>
</reference>
<dbReference type="InterPro" id="IPR035979">
    <property type="entry name" value="RBD_domain_sf"/>
</dbReference>
<name>A0A915E7B3_9BILA</name>
<accession>A0A915E7B3</accession>
<keyword evidence="1" id="KW-1185">Reference proteome</keyword>
<dbReference type="AlphaFoldDB" id="A0A915E7B3"/>
<dbReference type="SUPFAM" id="SSF54928">
    <property type="entry name" value="RNA-binding domain, RBD"/>
    <property type="match status" value="1"/>
</dbReference>
<proteinExistence type="predicted"/>
<dbReference type="GO" id="GO:0003676">
    <property type="term" value="F:nucleic acid binding"/>
    <property type="evidence" value="ECO:0007669"/>
    <property type="project" value="InterPro"/>
</dbReference>
<organism evidence="1 2">
    <name type="scientific">Ditylenchus dipsaci</name>
    <dbReference type="NCBI Taxonomy" id="166011"/>
    <lineage>
        <taxon>Eukaryota</taxon>
        <taxon>Metazoa</taxon>
        <taxon>Ecdysozoa</taxon>
        <taxon>Nematoda</taxon>
        <taxon>Chromadorea</taxon>
        <taxon>Rhabditida</taxon>
        <taxon>Tylenchina</taxon>
        <taxon>Tylenchomorpha</taxon>
        <taxon>Sphaerularioidea</taxon>
        <taxon>Anguinidae</taxon>
        <taxon>Anguininae</taxon>
        <taxon>Ditylenchus</taxon>
    </lineage>
</organism>
<sequence length="122" mass="13779">MIYGVHIRTCARVFSKITPYTLAQRSRQQLQEKLGADNEAIDRIAPPLDNPYLTSGVSEFEDAPSTTIDSVCNMALDIQMEDLYETFGSFGLLVSAKILYPRNDEERRRDHLCGFIASSLIF</sequence>
<protein>
    <submittedName>
        <fullName evidence="2">RRM domain-containing protein</fullName>
    </submittedName>
</protein>
<evidence type="ECO:0000313" key="1">
    <source>
        <dbReference type="Proteomes" id="UP000887574"/>
    </source>
</evidence>
<evidence type="ECO:0000313" key="2">
    <source>
        <dbReference type="WBParaSite" id="jg26519"/>
    </source>
</evidence>
<dbReference type="Proteomes" id="UP000887574">
    <property type="component" value="Unplaced"/>
</dbReference>
<dbReference type="WBParaSite" id="jg26519">
    <property type="protein sequence ID" value="jg26519"/>
    <property type="gene ID" value="jg26519"/>
</dbReference>